<reference evidence="1" key="2">
    <citation type="submission" date="2018-08" db="UniProtKB">
        <authorList>
            <consortium name="EnsemblPlants"/>
        </authorList>
    </citation>
    <scope>IDENTIFICATION</scope>
    <source>
        <strain evidence="1">Yugu1</strain>
    </source>
</reference>
<accession>K3ZAP0</accession>
<proteinExistence type="predicted"/>
<dbReference type="InParanoid" id="K3ZAP0"/>
<sequence length="135" mass="13849">MGNRAAAAANRAAARQELGCWILVPPGSSGSASPVRSLRAARSPAGLGTLAGLTDARRPGLRWRWRGATIDVSGAGGSASGCSAVRSFEPSGCCFPPLTSRSALFTSSGEILGRIRTGIAVHGKADEEFLARTRP</sequence>
<dbReference type="EMBL" id="AGNK02001563">
    <property type="status" value="NOT_ANNOTATED_CDS"/>
    <property type="molecule type" value="Genomic_DNA"/>
</dbReference>
<evidence type="ECO:0000313" key="1">
    <source>
        <dbReference type="EnsemblPlants" id="KQL14392"/>
    </source>
</evidence>
<dbReference type="AlphaFoldDB" id="K3ZAP0"/>
<dbReference type="Gramene" id="KQL14392">
    <property type="protein sequence ID" value="KQL14392"/>
    <property type="gene ID" value="SETIT_023611mg"/>
</dbReference>
<reference evidence="2" key="1">
    <citation type="journal article" date="2012" name="Nat. Biotechnol.">
        <title>Reference genome sequence of the model plant Setaria.</title>
        <authorList>
            <person name="Bennetzen J.L."/>
            <person name="Schmutz J."/>
            <person name="Wang H."/>
            <person name="Percifield R."/>
            <person name="Hawkins J."/>
            <person name="Pontaroli A.C."/>
            <person name="Estep M."/>
            <person name="Feng L."/>
            <person name="Vaughn J.N."/>
            <person name="Grimwood J."/>
            <person name="Jenkins J."/>
            <person name="Barry K."/>
            <person name="Lindquist E."/>
            <person name="Hellsten U."/>
            <person name="Deshpande S."/>
            <person name="Wang X."/>
            <person name="Wu X."/>
            <person name="Mitros T."/>
            <person name="Triplett J."/>
            <person name="Yang X."/>
            <person name="Ye C.Y."/>
            <person name="Mauro-Herrera M."/>
            <person name="Wang L."/>
            <person name="Li P."/>
            <person name="Sharma M."/>
            <person name="Sharma R."/>
            <person name="Ronald P.C."/>
            <person name="Panaud O."/>
            <person name="Kellogg E.A."/>
            <person name="Brutnell T.P."/>
            <person name="Doust A.N."/>
            <person name="Tuskan G.A."/>
            <person name="Rokhsar D."/>
            <person name="Devos K.M."/>
        </authorList>
    </citation>
    <scope>NUCLEOTIDE SEQUENCE [LARGE SCALE GENOMIC DNA]</scope>
    <source>
        <strain evidence="2">cv. Yugu1</strain>
    </source>
</reference>
<dbReference type="HOGENOM" id="CLU_1889366_0_0_1"/>
<dbReference type="Proteomes" id="UP000004995">
    <property type="component" value="Unassembled WGS sequence"/>
</dbReference>
<protein>
    <submittedName>
        <fullName evidence="1">Uncharacterized protein</fullName>
    </submittedName>
</protein>
<organism evidence="1 2">
    <name type="scientific">Setaria italica</name>
    <name type="common">Foxtail millet</name>
    <name type="synonym">Panicum italicum</name>
    <dbReference type="NCBI Taxonomy" id="4555"/>
    <lineage>
        <taxon>Eukaryota</taxon>
        <taxon>Viridiplantae</taxon>
        <taxon>Streptophyta</taxon>
        <taxon>Embryophyta</taxon>
        <taxon>Tracheophyta</taxon>
        <taxon>Spermatophyta</taxon>
        <taxon>Magnoliopsida</taxon>
        <taxon>Liliopsida</taxon>
        <taxon>Poales</taxon>
        <taxon>Poaceae</taxon>
        <taxon>PACMAD clade</taxon>
        <taxon>Panicoideae</taxon>
        <taxon>Panicodae</taxon>
        <taxon>Paniceae</taxon>
        <taxon>Cenchrinae</taxon>
        <taxon>Setaria</taxon>
    </lineage>
</organism>
<keyword evidence="2" id="KW-1185">Reference proteome</keyword>
<evidence type="ECO:0000313" key="2">
    <source>
        <dbReference type="Proteomes" id="UP000004995"/>
    </source>
</evidence>
<dbReference type="EnsemblPlants" id="KQL14392">
    <property type="protein sequence ID" value="KQL14392"/>
    <property type="gene ID" value="SETIT_023611mg"/>
</dbReference>
<name>K3ZAP0_SETIT</name>